<feature type="domain" description="N-acetyltransferase" evidence="1">
    <location>
        <begin position="1"/>
        <end position="157"/>
    </location>
</feature>
<name>A0AAI8G9Y9_9FLAO</name>
<dbReference type="InterPro" id="IPR052777">
    <property type="entry name" value="Acetyltransferase_Enz"/>
</dbReference>
<reference evidence="3" key="1">
    <citation type="submission" date="2016-03" db="EMBL/GenBank/DDBJ databases">
        <title>Flavobacterium columnare strain B185, complete genome.</title>
        <authorList>
            <person name="Sundberg L.-R."/>
            <person name="Papponen P."/>
            <person name="Laanto E."/>
        </authorList>
    </citation>
    <scope>NUCLEOTIDE SEQUENCE [LARGE SCALE GENOMIC DNA]</scope>
    <source>
        <strain evidence="3">B185</strain>
    </source>
</reference>
<dbReference type="PROSITE" id="PS51186">
    <property type="entry name" value="GNAT"/>
    <property type="match status" value="1"/>
</dbReference>
<protein>
    <submittedName>
        <fullName evidence="2">GNAT family N-acetyltransferase</fullName>
    </submittedName>
</protein>
<gene>
    <name evidence="2" type="ORF">UN65_00035</name>
</gene>
<dbReference type="RefSeq" id="WP_014165067.1">
    <property type="nucleotide sequence ID" value="NZ_CP010992.1"/>
</dbReference>
<dbReference type="CDD" id="cd04301">
    <property type="entry name" value="NAT_SF"/>
    <property type="match status" value="1"/>
</dbReference>
<dbReference type="PANTHER" id="PTHR43305">
    <property type="entry name" value="FAMILY N-ACETYLTRANSFERASE, PUTATIVE (AFU_ORTHOLOGUE AFUA_2G01380)-RELATED"/>
    <property type="match status" value="1"/>
</dbReference>
<dbReference type="GO" id="GO:0016747">
    <property type="term" value="F:acyltransferase activity, transferring groups other than amino-acyl groups"/>
    <property type="evidence" value="ECO:0007669"/>
    <property type="project" value="InterPro"/>
</dbReference>
<accession>A0AAI8G9Y9</accession>
<dbReference type="Gene3D" id="3.40.630.30">
    <property type="match status" value="1"/>
</dbReference>
<proteinExistence type="predicted"/>
<organism evidence="2 3">
    <name type="scientific">Flavobacterium columnare</name>
    <dbReference type="NCBI Taxonomy" id="996"/>
    <lineage>
        <taxon>Bacteria</taxon>
        <taxon>Pseudomonadati</taxon>
        <taxon>Bacteroidota</taxon>
        <taxon>Flavobacteriia</taxon>
        <taxon>Flavobacteriales</taxon>
        <taxon>Flavobacteriaceae</taxon>
        <taxon>Flavobacterium</taxon>
    </lineage>
</organism>
<dbReference type="InterPro" id="IPR000182">
    <property type="entry name" value="GNAT_dom"/>
</dbReference>
<dbReference type="EMBL" id="CP010992">
    <property type="protein sequence ID" value="AMO18961.1"/>
    <property type="molecule type" value="Genomic_DNA"/>
</dbReference>
<dbReference type="Pfam" id="PF00583">
    <property type="entry name" value="Acetyltransf_1"/>
    <property type="match status" value="1"/>
</dbReference>
<dbReference type="GeneID" id="60757620"/>
<evidence type="ECO:0000313" key="3">
    <source>
        <dbReference type="Proteomes" id="UP000304840"/>
    </source>
</evidence>
<reference evidence="2 3" key="2">
    <citation type="submission" date="2019-05" db="EMBL/GenBank/DDBJ databases">
        <authorList>
            <person name="Ravantti J.J."/>
        </authorList>
    </citation>
    <scope>NUCLEOTIDE SEQUENCE [LARGE SCALE GENOMIC DNA]</scope>
    <source>
        <strain evidence="2 3">B185</strain>
    </source>
</reference>
<dbReference type="SUPFAM" id="SSF55729">
    <property type="entry name" value="Acyl-CoA N-acyltransferases (Nat)"/>
    <property type="match status" value="1"/>
</dbReference>
<evidence type="ECO:0000259" key="1">
    <source>
        <dbReference type="PROSITE" id="PS51186"/>
    </source>
</evidence>
<dbReference type="PANTHER" id="PTHR43305:SF1">
    <property type="entry name" value="FAMILY N-ACETYLTRANSFERASE, PUTATIVE (AFU_ORTHOLOGUE AFUA_2G01380)-RELATED"/>
    <property type="match status" value="1"/>
</dbReference>
<sequence>MIRLIKKEDNKEVATLIRTVLDEYKVPKIGTAYEDPQLEVMFEAYQMARSAYFVLEFLGEIKGCAGIAPLKEASSDVCELQKMYFLSSARGKGWGAQMIETCLHKAKEMGYKRCYLETLPTMEKAQKLYLKSGFTYLSEPMGYTGHSACPVWMLKEL</sequence>
<dbReference type="Proteomes" id="UP000304840">
    <property type="component" value="Chromosome"/>
</dbReference>
<evidence type="ECO:0000313" key="2">
    <source>
        <dbReference type="EMBL" id="AMO18961.1"/>
    </source>
</evidence>
<dbReference type="InterPro" id="IPR016181">
    <property type="entry name" value="Acyl_CoA_acyltransferase"/>
</dbReference>
<dbReference type="AlphaFoldDB" id="A0AAI8G9Y9"/>